<evidence type="ECO:0000256" key="3">
    <source>
        <dbReference type="PIRNR" id="PIRNR002070"/>
    </source>
</evidence>
<dbReference type="PROSITE" id="PS50935">
    <property type="entry name" value="SSB"/>
    <property type="match status" value="1"/>
</dbReference>
<dbReference type="PIRSF" id="PIRSF002070">
    <property type="entry name" value="SSB"/>
    <property type="match status" value="1"/>
</dbReference>
<dbReference type="STRING" id="1450648.CLORY_00910"/>
<reference evidence="4 5" key="1">
    <citation type="submission" date="2017-03" db="EMBL/GenBank/DDBJ databases">
        <title>Genome sequence of Clostridium oryzae DSM 28571.</title>
        <authorList>
            <person name="Poehlein A."/>
            <person name="Daniel R."/>
        </authorList>
    </citation>
    <scope>NUCLEOTIDE SEQUENCE [LARGE SCALE GENOMIC DNA]</scope>
    <source>
        <strain evidence="4 5">DSM 28571</strain>
    </source>
</reference>
<evidence type="ECO:0000313" key="5">
    <source>
        <dbReference type="Proteomes" id="UP000190080"/>
    </source>
</evidence>
<comment type="caution">
    <text evidence="2">Lacks conserved residue(s) required for the propagation of feature annotation.</text>
</comment>
<accession>A0A1V4IYG7</accession>
<dbReference type="CDD" id="cd04496">
    <property type="entry name" value="SSB_OBF"/>
    <property type="match status" value="1"/>
</dbReference>
<dbReference type="GO" id="GO:0006260">
    <property type="term" value="P:DNA replication"/>
    <property type="evidence" value="ECO:0007669"/>
    <property type="project" value="InterPro"/>
</dbReference>
<gene>
    <name evidence="4" type="primary">ssbA_1</name>
    <name evidence="4" type="ORF">CLORY_00910</name>
</gene>
<evidence type="ECO:0000256" key="1">
    <source>
        <dbReference type="ARBA" id="ARBA00023125"/>
    </source>
</evidence>
<proteinExistence type="inferred from homology"/>
<dbReference type="PANTHER" id="PTHR10302:SF27">
    <property type="entry name" value="SINGLE-STRANDED DNA-BINDING PROTEIN"/>
    <property type="match status" value="1"/>
</dbReference>
<dbReference type="InterPro" id="IPR012340">
    <property type="entry name" value="NA-bd_OB-fold"/>
</dbReference>
<sequence>MNRIILVGRLTKDPEQRMIEDKNKLMAKFTLAVDRGFKNAEGEREADFIPIVLWGKRAEVAMEFLQKGSLISICGRLNCRSYEDSQGIRRYVSEVIGESFQFIDNIKTENTAV</sequence>
<comment type="subunit">
    <text evidence="2">Homotetramer.</text>
</comment>
<dbReference type="AlphaFoldDB" id="A0A1V4IYG7"/>
<evidence type="ECO:0000313" key="4">
    <source>
        <dbReference type="EMBL" id="OPJ65091.1"/>
    </source>
</evidence>
<dbReference type="GO" id="GO:0003697">
    <property type="term" value="F:single-stranded DNA binding"/>
    <property type="evidence" value="ECO:0007669"/>
    <property type="project" value="UniProtKB-UniRule"/>
</dbReference>
<dbReference type="HAMAP" id="MF_00984">
    <property type="entry name" value="SSB"/>
    <property type="match status" value="1"/>
</dbReference>
<organism evidence="4 5">
    <name type="scientific">Clostridium oryzae</name>
    <dbReference type="NCBI Taxonomy" id="1450648"/>
    <lineage>
        <taxon>Bacteria</taxon>
        <taxon>Bacillati</taxon>
        <taxon>Bacillota</taxon>
        <taxon>Clostridia</taxon>
        <taxon>Eubacteriales</taxon>
        <taxon>Clostridiaceae</taxon>
        <taxon>Clostridium</taxon>
    </lineage>
</organism>
<dbReference type="Gene3D" id="2.40.50.140">
    <property type="entry name" value="Nucleic acid-binding proteins"/>
    <property type="match status" value="1"/>
</dbReference>
<dbReference type="RefSeq" id="WP_079421613.1">
    <property type="nucleotide sequence ID" value="NZ_MZGV01000001.1"/>
</dbReference>
<name>A0A1V4IYG7_9CLOT</name>
<dbReference type="GO" id="GO:0009295">
    <property type="term" value="C:nucleoid"/>
    <property type="evidence" value="ECO:0007669"/>
    <property type="project" value="TreeGrafter"/>
</dbReference>
<evidence type="ECO:0000256" key="2">
    <source>
        <dbReference type="HAMAP-Rule" id="MF_00984"/>
    </source>
</evidence>
<dbReference type="InterPro" id="IPR011344">
    <property type="entry name" value="ssDNA-bd"/>
</dbReference>
<dbReference type="PANTHER" id="PTHR10302">
    <property type="entry name" value="SINGLE-STRANDED DNA-BINDING PROTEIN"/>
    <property type="match status" value="1"/>
</dbReference>
<dbReference type="EMBL" id="MZGV01000001">
    <property type="protein sequence ID" value="OPJ65091.1"/>
    <property type="molecule type" value="Genomic_DNA"/>
</dbReference>
<dbReference type="OrthoDB" id="9809878at2"/>
<protein>
    <recommendedName>
        <fullName evidence="2 3">Single-stranded DNA-binding protein</fullName>
        <shortName evidence="2">SSB</shortName>
    </recommendedName>
</protein>
<keyword evidence="1 2" id="KW-0238">DNA-binding</keyword>
<dbReference type="NCBIfam" id="TIGR00621">
    <property type="entry name" value="ssb"/>
    <property type="match status" value="1"/>
</dbReference>
<dbReference type="SUPFAM" id="SSF50249">
    <property type="entry name" value="Nucleic acid-binding proteins"/>
    <property type="match status" value="1"/>
</dbReference>
<dbReference type="Proteomes" id="UP000190080">
    <property type="component" value="Unassembled WGS sequence"/>
</dbReference>
<comment type="caution">
    <text evidence="4">The sequence shown here is derived from an EMBL/GenBank/DDBJ whole genome shotgun (WGS) entry which is preliminary data.</text>
</comment>
<keyword evidence="5" id="KW-1185">Reference proteome</keyword>
<dbReference type="Pfam" id="PF00436">
    <property type="entry name" value="SSB"/>
    <property type="match status" value="1"/>
</dbReference>
<dbReference type="InterPro" id="IPR000424">
    <property type="entry name" value="Primosome_PriB/ssb"/>
</dbReference>